<feature type="region of interest" description="Disordered" evidence="1">
    <location>
        <begin position="145"/>
        <end position="185"/>
    </location>
</feature>
<name>A0A9W7C7N2_9STRA</name>
<dbReference type="CDD" id="cd09487">
    <property type="entry name" value="SAM_superfamily"/>
    <property type="match status" value="1"/>
</dbReference>
<feature type="domain" description="SAM" evidence="3">
    <location>
        <begin position="42"/>
        <end position="106"/>
    </location>
</feature>
<dbReference type="Proteomes" id="UP001165085">
    <property type="component" value="Unassembled WGS sequence"/>
</dbReference>
<dbReference type="SMART" id="SM00454">
    <property type="entry name" value="SAM"/>
    <property type="match status" value="1"/>
</dbReference>
<dbReference type="Pfam" id="PF00536">
    <property type="entry name" value="SAM_1"/>
    <property type="match status" value="1"/>
</dbReference>
<feature type="region of interest" description="Disordered" evidence="1">
    <location>
        <begin position="382"/>
        <end position="405"/>
    </location>
</feature>
<dbReference type="SUPFAM" id="SSF47769">
    <property type="entry name" value="SAM/Pointed domain"/>
    <property type="match status" value="1"/>
</dbReference>
<keyword evidence="2" id="KW-1133">Transmembrane helix</keyword>
<evidence type="ECO:0000313" key="4">
    <source>
        <dbReference type="EMBL" id="GMH99550.1"/>
    </source>
</evidence>
<sequence>MLELAILSLMPSRRGVKEQDLSLLLEEAKVPEALKHTQPLKWSQGDVAMWLSSLGLSAYTAAFEEAEIDGMSLFDILEDDLKNEALIPTFGAKKKFLRARLYLSVAYNITSLDNINMSNQALPSDDLSLFDNTFVRQIIGDKTEIEPSPSSAKYKKDSDLPTHANEIKDPDPDDPSKEFKSANMEPWQVEEFKKTRNVTGGITLVTEMAINMFERVHPAVHLVVLVPGGASAEHKALLKLAKEKGDMTIAYGPAQHANLPPGVTDEQYATKLRKQSIFTSDMIGLFFFIVTAVMVGIVAYLDELHTIHTEPGGIVGIVFAALGLIAFTLPRFAEHAKLRQGKMKPLYGEGGTRNDLLLSSPDGGKVLNLMEGGGVDDNVYEDDESEFTPLTPNSRNRKNRKGFDF</sequence>
<evidence type="ECO:0000256" key="2">
    <source>
        <dbReference type="SAM" id="Phobius"/>
    </source>
</evidence>
<evidence type="ECO:0000259" key="3">
    <source>
        <dbReference type="PROSITE" id="PS50105"/>
    </source>
</evidence>
<evidence type="ECO:0000313" key="5">
    <source>
        <dbReference type="Proteomes" id="UP001165085"/>
    </source>
</evidence>
<dbReference type="AlphaFoldDB" id="A0A9W7C7N2"/>
<dbReference type="PROSITE" id="PS50105">
    <property type="entry name" value="SAM_DOMAIN"/>
    <property type="match status" value="1"/>
</dbReference>
<dbReference type="InterPro" id="IPR001660">
    <property type="entry name" value="SAM"/>
</dbReference>
<keyword evidence="2" id="KW-0472">Membrane</keyword>
<evidence type="ECO:0000256" key="1">
    <source>
        <dbReference type="SAM" id="MobiDB-lite"/>
    </source>
</evidence>
<feature type="transmembrane region" description="Helical" evidence="2">
    <location>
        <begin position="282"/>
        <end position="301"/>
    </location>
</feature>
<gene>
    <name evidence="4" type="ORF">TrST_g3287</name>
</gene>
<feature type="compositionally biased region" description="Basic residues" evidence="1">
    <location>
        <begin position="395"/>
        <end position="405"/>
    </location>
</feature>
<dbReference type="EMBL" id="BRXY01000550">
    <property type="protein sequence ID" value="GMH99550.1"/>
    <property type="molecule type" value="Genomic_DNA"/>
</dbReference>
<protein>
    <recommendedName>
        <fullName evidence="3">SAM domain-containing protein</fullName>
    </recommendedName>
</protein>
<feature type="compositionally biased region" description="Basic and acidic residues" evidence="1">
    <location>
        <begin position="154"/>
        <end position="180"/>
    </location>
</feature>
<feature type="transmembrane region" description="Helical" evidence="2">
    <location>
        <begin position="313"/>
        <end position="333"/>
    </location>
</feature>
<proteinExistence type="predicted"/>
<accession>A0A9W7C7N2</accession>
<comment type="caution">
    <text evidence="4">The sequence shown here is derived from an EMBL/GenBank/DDBJ whole genome shotgun (WGS) entry which is preliminary data.</text>
</comment>
<organism evidence="4 5">
    <name type="scientific">Triparma strigata</name>
    <dbReference type="NCBI Taxonomy" id="1606541"/>
    <lineage>
        <taxon>Eukaryota</taxon>
        <taxon>Sar</taxon>
        <taxon>Stramenopiles</taxon>
        <taxon>Ochrophyta</taxon>
        <taxon>Bolidophyceae</taxon>
        <taxon>Parmales</taxon>
        <taxon>Triparmaceae</taxon>
        <taxon>Triparma</taxon>
    </lineage>
</organism>
<reference evidence="5" key="1">
    <citation type="journal article" date="2023" name="Commun. Biol.">
        <title>Genome analysis of Parmales, the sister group of diatoms, reveals the evolutionary specialization of diatoms from phago-mixotrophs to photoautotrophs.</title>
        <authorList>
            <person name="Ban H."/>
            <person name="Sato S."/>
            <person name="Yoshikawa S."/>
            <person name="Yamada K."/>
            <person name="Nakamura Y."/>
            <person name="Ichinomiya M."/>
            <person name="Sato N."/>
            <person name="Blanc-Mathieu R."/>
            <person name="Endo H."/>
            <person name="Kuwata A."/>
            <person name="Ogata H."/>
        </authorList>
    </citation>
    <scope>NUCLEOTIDE SEQUENCE [LARGE SCALE GENOMIC DNA]</scope>
    <source>
        <strain evidence="5">NIES 3701</strain>
    </source>
</reference>
<keyword evidence="5" id="KW-1185">Reference proteome</keyword>
<dbReference type="OrthoDB" id="445896at2759"/>
<keyword evidence="2" id="KW-0812">Transmembrane</keyword>
<dbReference type="Gene3D" id="1.10.150.50">
    <property type="entry name" value="Transcription Factor, Ets-1"/>
    <property type="match status" value="1"/>
</dbReference>
<dbReference type="InterPro" id="IPR013761">
    <property type="entry name" value="SAM/pointed_sf"/>
</dbReference>